<dbReference type="STRING" id="741276.A0A2S5BG37"/>
<gene>
    <name evidence="2" type="ORF">BMF94_1336</name>
</gene>
<dbReference type="Proteomes" id="UP000237144">
    <property type="component" value="Unassembled WGS sequence"/>
</dbReference>
<evidence type="ECO:0000256" key="1">
    <source>
        <dbReference type="SAM" id="MobiDB-lite"/>
    </source>
</evidence>
<dbReference type="Gene3D" id="3.30.710.10">
    <property type="entry name" value="Potassium Channel Kv1.1, Chain A"/>
    <property type="match status" value="1"/>
</dbReference>
<proteinExistence type="predicted"/>
<organism evidence="2 3">
    <name type="scientific">Rhodotorula taiwanensis</name>
    <dbReference type="NCBI Taxonomy" id="741276"/>
    <lineage>
        <taxon>Eukaryota</taxon>
        <taxon>Fungi</taxon>
        <taxon>Dikarya</taxon>
        <taxon>Basidiomycota</taxon>
        <taxon>Pucciniomycotina</taxon>
        <taxon>Microbotryomycetes</taxon>
        <taxon>Sporidiobolales</taxon>
        <taxon>Sporidiobolaceae</taxon>
        <taxon>Rhodotorula</taxon>
    </lineage>
</organism>
<accession>A0A2S5BG37</accession>
<sequence length="431" mass="47858">MPEVPRVIKEACGVRLEFRLSCAFEANLAQLPQKGLHQDIPVDVPVKGDWKLHITLDDNLKDVRIEISHGDLPVGVFGAHSTVRMTLSVLHNGCLEDVYACKWGPQPNPTPCGPSMRSCAGIGFPVKLDRLVREHPWFTADGRHRFRSEFCVDSYSSGSLKQLLLPYGYACSAQKASLSFATEDFSTPSNKLVRLVFKQGGLKDRELWTTTSFLEQKSPYFRTLFASGCSEAQKLPLYIVWSCAAIQQDDDPTAEPEDAWEDSDAEAERAGALGPHAASSTNVPMYHEVVVKEASASTYRAVLLYLKTGYITFAPLASNRLEPRNAASKDCAMLHPDLLPPVSPKSVYRLAHLLQLDDLQQLALDQIASSLTIAGAARELFHPVSIAYDEVREIVRAFVVKHFQRSARLQVGRSRKRREPGRARGRLDDSV</sequence>
<feature type="region of interest" description="Disordered" evidence="1">
    <location>
        <begin position="250"/>
        <end position="276"/>
    </location>
</feature>
<comment type="caution">
    <text evidence="2">The sequence shown here is derived from an EMBL/GenBank/DDBJ whole genome shotgun (WGS) entry which is preliminary data.</text>
</comment>
<name>A0A2S5BG37_9BASI</name>
<reference evidence="2 3" key="1">
    <citation type="journal article" date="2018" name="Front. Microbiol.">
        <title>Prospects for Fungal Bioremediation of Acidic Radioactive Waste Sites: Characterization and Genome Sequence of Rhodotorula taiwanensis MD1149.</title>
        <authorList>
            <person name="Tkavc R."/>
            <person name="Matrosova V.Y."/>
            <person name="Grichenko O.E."/>
            <person name="Gostincar C."/>
            <person name="Volpe R.P."/>
            <person name="Klimenkova P."/>
            <person name="Gaidamakova E.K."/>
            <person name="Zhou C.E."/>
            <person name="Stewart B.J."/>
            <person name="Lyman M.G."/>
            <person name="Malfatti S.A."/>
            <person name="Rubinfeld B."/>
            <person name="Courtot M."/>
            <person name="Singh J."/>
            <person name="Dalgard C.L."/>
            <person name="Hamilton T."/>
            <person name="Frey K.G."/>
            <person name="Gunde-Cimerman N."/>
            <person name="Dugan L."/>
            <person name="Daly M.J."/>
        </authorList>
    </citation>
    <scope>NUCLEOTIDE SEQUENCE [LARGE SCALE GENOMIC DNA]</scope>
    <source>
        <strain evidence="2 3">MD1149</strain>
    </source>
</reference>
<protein>
    <recommendedName>
        <fullName evidence="4">BTB domain-containing protein</fullName>
    </recommendedName>
</protein>
<feature type="region of interest" description="Disordered" evidence="1">
    <location>
        <begin position="411"/>
        <end position="431"/>
    </location>
</feature>
<evidence type="ECO:0008006" key="4">
    <source>
        <dbReference type="Google" id="ProtNLM"/>
    </source>
</evidence>
<evidence type="ECO:0000313" key="2">
    <source>
        <dbReference type="EMBL" id="POY75713.1"/>
    </source>
</evidence>
<dbReference type="AlphaFoldDB" id="A0A2S5BG37"/>
<dbReference type="EMBL" id="PJQD01000013">
    <property type="protein sequence ID" value="POY75713.1"/>
    <property type="molecule type" value="Genomic_DNA"/>
</dbReference>
<evidence type="ECO:0000313" key="3">
    <source>
        <dbReference type="Proteomes" id="UP000237144"/>
    </source>
</evidence>
<feature type="compositionally biased region" description="Basic and acidic residues" evidence="1">
    <location>
        <begin position="420"/>
        <end position="431"/>
    </location>
</feature>
<keyword evidence="3" id="KW-1185">Reference proteome</keyword>
<feature type="compositionally biased region" description="Acidic residues" evidence="1">
    <location>
        <begin position="250"/>
        <end position="265"/>
    </location>
</feature>
<dbReference type="OrthoDB" id="6359816at2759"/>
<dbReference type="InterPro" id="IPR011333">
    <property type="entry name" value="SKP1/BTB/POZ_sf"/>
</dbReference>